<sequence>DTIASRAVFAHLLIGNEFLDVQPGGTTGLFLEMVRLLTFETLEMTHTCCVLKNTSRERLLAHYKPAQHLLQNENDPFDSSMKWSSLQLIMNRDLEETARIRCDQLEQDKAGQLHSLMEEFTPVVHAVYSSRGTFVPFLWGYWRQRISELFAVDKDMLGEMKQSLNNVETRCGSQTPEDWEEWRDLEWKLDERMTNWMRRGHKLLNWSSLLLKMIFGSHMRPVMSFAAEEHISAAPSQEQSPVYQIFKAAQFHTLTETSFSYLFVLVNDGGFDRPKFSILGVETSNNGTEASPPKIPTAFPRRWARSQSQ</sequence>
<reference evidence="2 3" key="1">
    <citation type="submission" date="2020-01" db="EMBL/GenBank/DDBJ databases">
        <title>Identification and distribution of gene clusters putatively required for synthesis of sphingolipid metabolism inhibitors in phylogenetically diverse species of the filamentous fungus Fusarium.</title>
        <authorList>
            <person name="Kim H.-S."/>
            <person name="Busman M."/>
            <person name="Brown D.W."/>
            <person name="Divon H."/>
            <person name="Uhlig S."/>
            <person name="Proctor R.H."/>
        </authorList>
    </citation>
    <scope>NUCLEOTIDE SEQUENCE [LARGE SCALE GENOMIC DNA]</scope>
    <source>
        <strain evidence="2 3">NRRL 20459</strain>
    </source>
</reference>
<name>A0A8H4L4R5_9HYPO</name>
<evidence type="ECO:0000313" key="3">
    <source>
        <dbReference type="Proteomes" id="UP000554235"/>
    </source>
</evidence>
<gene>
    <name evidence="2" type="ORF">FALBO_11589</name>
</gene>
<feature type="non-terminal residue" evidence="2">
    <location>
        <position position="1"/>
    </location>
</feature>
<dbReference type="OrthoDB" id="1577640at2759"/>
<feature type="non-terminal residue" evidence="2">
    <location>
        <position position="309"/>
    </location>
</feature>
<proteinExistence type="predicted"/>
<dbReference type="EMBL" id="JAADYS010001687">
    <property type="protein sequence ID" value="KAF4461607.1"/>
    <property type="molecule type" value="Genomic_DNA"/>
</dbReference>
<protein>
    <submittedName>
        <fullName evidence="2">Uncharacterized protein</fullName>
    </submittedName>
</protein>
<comment type="caution">
    <text evidence="2">The sequence shown here is derived from an EMBL/GenBank/DDBJ whole genome shotgun (WGS) entry which is preliminary data.</text>
</comment>
<accession>A0A8H4L4R5</accession>
<keyword evidence="3" id="KW-1185">Reference proteome</keyword>
<evidence type="ECO:0000256" key="1">
    <source>
        <dbReference type="SAM" id="MobiDB-lite"/>
    </source>
</evidence>
<dbReference type="AlphaFoldDB" id="A0A8H4L4R5"/>
<organism evidence="2 3">
    <name type="scientific">Fusarium albosuccineum</name>
    <dbReference type="NCBI Taxonomy" id="1237068"/>
    <lineage>
        <taxon>Eukaryota</taxon>
        <taxon>Fungi</taxon>
        <taxon>Dikarya</taxon>
        <taxon>Ascomycota</taxon>
        <taxon>Pezizomycotina</taxon>
        <taxon>Sordariomycetes</taxon>
        <taxon>Hypocreomycetidae</taxon>
        <taxon>Hypocreales</taxon>
        <taxon>Nectriaceae</taxon>
        <taxon>Fusarium</taxon>
        <taxon>Fusarium decemcellulare species complex</taxon>
    </lineage>
</organism>
<feature type="region of interest" description="Disordered" evidence="1">
    <location>
        <begin position="283"/>
        <end position="309"/>
    </location>
</feature>
<dbReference type="Proteomes" id="UP000554235">
    <property type="component" value="Unassembled WGS sequence"/>
</dbReference>
<evidence type="ECO:0000313" key="2">
    <source>
        <dbReference type="EMBL" id="KAF4461607.1"/>
    </source>
</evidence>